<proteinExistence type="predicted"/>
<evidence type="ECO:0000313" key="5">
    <source>
        <dbReference type="Proteomes" id="UP001215827"/>
    </source>
</evidence>
<evidence type="ECO:0000256" key="3">
    <source>
        <dbReference type="SAM" id="SignalP"/>
    </source>
</evidence>
<feature type="compositionally biased region" description="Pro residues" evidence="1">
    <location>
        <begin position="70"/>
        <end position="80"/>
    </location>
</feature>
<feature type="region of interest" description="Disordered" evidence="1">
    <location>
        <begin position="25"/>
        <end position="134"/>
    </location>
</feature>
<reference evidence="4 5" key="1">
    <citation type="submission" date="2023-03" db="EMBL/GenBank/DDBJ databases">
        <title>Altererythrobacter sp. CAU 1644 isolated from sand.</title>
        <authorList>
            <person name="Kim W."/>
        </authorList>
    </citation>
    <scope>NUCLEOTIDE SEQUENCE [LARGE SCALE GENOMIC DNA]</scope>
    <source>
        <strain evidence="4 5">CAU 1644</strain>
    </source>
</reference>
<keyword evidence="5" id="KW-1185">Reference proteome</keyword>
<dbReference type="EMBL" id="CP121106">
    <property type="protein sequence ID" value="WFL77964.1"/>
    <property type="molecule type" value="Genomic_DNA"/>
</dbReference>
<accession>A0ABY8FSG5</accession>
<dbReference type="PRINTS" id="PR01217">
    <property type="entry name" value="PRICHEXTENSN"/>
</dbReference>
<protein>
    <recommendedName>
        <fullName evidence="6">LPXTG cell wall anchor domain-containing protein</fullName>
    </recommendedName>
</protein>
<feature type="chain" id="PRO_5045898008" description="LPXTG cell wall anchor domain-containing protein" evidence="3">
    <location>
        <begin position="22"/>
        <end position="364"/>
    </location>
</feature>
<keyword evidence="2" id="KW-0812">Transmembrane</keyword>
<evidence type="ECO:0008006" key="6">
    <source>
        <dbReference type="Google" id="ProtNLM"/>
    </source>
</evidence>
<name>A0ABY8FSG5_9SPHN</name>
<evidence type="ECO:0000256" key="1">
    <source>
        <dbReference type="SAM" id="MobiDB-lite"/>
    </source>
</evidence>
<feature type="compositionally biased region" description="Low complexity" evidence="1">
    <location>
        <begin position="49"/>
        <end position="69"/>
    </location>
</feature>
<feature type="transmembrane region" description="Helical" evidence="2">
    <location>
        <begin position="156"/>
        <end position="177"/>
    </location>
</feature>
<keyword evidence="2" id="KW-0472">Membrane</keyword>
<keyword evidence="2" id="KW-1133">Transmembrane helix</keyword>
<gene>
    <name evidence="4" type="ORF">P7228_02545</name>
</gene>
<sequence>MRTHFAFFLAAISLAATPLSAQSFDLPPGSTPTPDVEGPVDDSGVVPVRPRAIPTDRPTPAPRATSSAPTPAPTTTPTPRPAAAAQPRVQPIATPTPRATQPAQGEVLREIPPPVEPPAPQPLPPTGENPAAIPTTAAEPAAPLTEVADQADGGPIWPWLLGALVLLVAVGSGIFLLRRRADAPPPQIERPIVGEPVAGSLQASTEKPRFELIFEVERVSRSMMMLSVKYHLNIANRGDRALRDLAVHADITSANREASETAQLAGPDSQIELLETIERIGPHQSRTITGTLQVPLRELSIFAHGKLPAVVPLVRVRVGSDAIEPVARTFVVGVPSDPMGSRFQPLSLDGPPGSYDGVRAKALA</sequence>
<evidence type="ECO:0000256" key="2">
    <source>
        <dbReference type="SAM" id="Phobius"/>
    </source>
</evidence>
<organism evidence="4 5">
    <name type="scientific">Altererythrobacter arenosus</name>
    <dbReference type="NCBI Taxonomy" id="3032592"/>
    <lineage>
        <taxon>Bacteria</taxon>
        <taxon>Pseudomonadati</taxon>
        <taxon>Pseudomonadota</taxon>
        <taxon>Alphaproteobacteria</taxon>
        <taxon>Sphingomonadales</taxon>
        <taxon>Erythrobacteraceae</taxon>
        <taxon>Altererythrobacter</taxon>
    </lineage>
</organism>
<dbReference type="Proteomes" id="UP001215827">
    <property type="component" value="Chromosome"/>
</dbReference>
<keyword evidence="3" id="KW-0732">Signal</keyword>
<feature type="signal peptide" evidence="3">
    <location>
        <begin position="1"/>
        <end position="21"/>
    </location>
</feature>
<dbReference type="RefSeq" id="WP_278016655.1">
    <property type="nucleotide sequence ID" value="NZ_CP121106.1"/>
</dbReference>
<feature type="compositionally biased region" description="Pro residues" evidence="1">
    <location>
        <begin position="111"/>
        <end position="127"/>
    </location>
</feature>
<evidence type="ECO:0000313" key="4">
    <source>
        <dbReference type="EMBL" id="WFL77964.1"/>
    </source>
</evidence>